<evidence type="ECO:0000313" key="2">
    <source>
        <dbReference type="Proteomes" id="UP000276133"/>
    </source>
</evidence>
<gene>
    <name evidence="1" type="ORF">BpHYR1_052735</name>
</gene>
<organism evidence="1 2">
    <name type="scientific">Brachionus plicatilis</name>
    <name type="common">Marine rotifer</name>
    <name type="synonym">Brachionus muelleri</name>
    <dbReference type="NCBI Taxonomy" id="10195"/>
    <lineage>
        <taxon>Eukaryota</taxon>
        <taxon>Metazoa</taxon>
        <taxon>Spiralia</taxon>
        <taxon>Gnathifera</taxon>
        <taxon>Rotifera</taxon>
        <taxon>Eurotatoria</taxon>
        <taxon>Monogononta</taxon>
        <taxon>Pseudotrocha</taxon>
        <taxon>Ploima</taxon>
        <taxon>Brachionidae</taxon>
        <taxon>Brachionus</taxon>
    </lineage>
</organism>
<reference evidence="1 2" key="1">
    <citation type="journal article" date="2018" name="Sci. Rep.">
        <title>Genomic signatures of local adaptation to the degree of environmental predictability in rotifers.</title>
        <authorList>
            <person name="Franch-Gras L."/>
            <person name="Hahn C."/>
            <person name="Garcia-Roger E.M."/>
            <person name="Carmona M.J."/>
            <person name="Serra M."/>
            <person name="Gomez A."/>
        </authorList>
    </citation>
    <scope>NUCLEOTIDE SEQUENCE [LARGE SCALE GENOMIC DNA]</scope>
    <source>
        <strain evidence="1">HYR1</strain>
    </source>
</reference>
<accession>A0A3M7PK53</accession>
<dbReference type="EMBL" id="REGN01010435">
    <property type="protein sequence ID" value="RMZ99057.1"/>
    <property type="molecule type" value="Genomic_DNA"/>
</dbReference>
<sequence length="229" mass="26972">FSLKNQDSNLYKTYLMEFQIINEISSIYTAFSIQFFPTSAEISVESIQNYFNQRIVVPPFRPAWAVAFFNMVSLSNAKMLRDFSTLLDYEMNLVMLKNWRIKFAWTIPSGYQLSNQQQNLFQSFYLTSQVGFQKKDKLYFLLYLFNQQRDGNSVGSLLLMISFEPNTNSFHHEVLKPINEANYQMYFDYDKEINRLVNEAKQKDPANFSLLSIVNELVNKLPNSLNMQR</sequence>
<dbReference type="AlphaFoldDB" id="A0A3M7PK53"/>
<evidence type="ECO:0000313" key="1">
    <source>
        <dbReference type="EMBL" id="RMZ99057.1"/>
    </source>
</evidence>
<keyword evidence="2" id="KW-1185">Reference proteome</keyword>
<dbReference type="Proteomes" id="UP000276133">
    <property type="component" value="Unassembled WGS sequence"/>
</dbReference>
<feature type="non-terminal residue" evidence="1">
    <location>
        <position position="1"/>
    </location>
</feature>
<name>A0A3M7PK53_BRAPC</name>
<comment type="caution">
    <text evidence="1">The sequence shown here is derived from an EMBL/GenBank/DDBJ whole genome shotgun (WGS) entry which is preliminary data.</text>
</comment>
<protein>
    <submittedName>
        <fullName evidence="1">Uncharacterized protein</fullName>
    </submittedName>
</protein>
<proteinExistence type="predicted"/>